<dbReference type="PANTHER" id="PTHR30237">
    <property type="entry name" value="MURAMOYLTETRAPEPTIDE CARBOXYPEPTIDASE"/>
    <property type="match status" value="1"/>
</dbReference>
<dbReference type="PANTHER" id="PTHR30237:SF2">
    <property type="entry name" value="MUREIN TETRAPEPTIDE CARBOXYPEPTIDASE"/>
    <property type="match status" value="1"/>
</dbReference>
<keyword evidence="5" id="KW-0720">Serine protease</keyword>
<dbReference type="SUPFAM" id="SSF141986">
    <property type="entry name" value="LD-carboxypeptidase A C-terminal domain-like"/>
    <property type="match status" value="1"/>
</dbReference>
<dbReference type="InterPro" id="IPR029062">
    <property type="entry name" value="Class_I_gatase-like"/>
</dbReference>
<evidence type="ECO:0000256" key="1">
    <source>
        <dbReference type="ARBA" id="ARBA00010233"/>
    </source>
</evidence>
<reference evidence="9 10" key="1">
    <citation type="submission" date="2018-05" db="EMBL/GenBank/DDBJ databases">
        <title>Chitinophaga sp. K3CV102501T nov., isolated from isolated from a monsoon evergreen broad-leaved forest soil.</title>
        <authorList>
            <person name="Lv Y."/>
        </authorList>
    </citation>
    <scope>NUCLEOTIDE SEQUENCE [LARGE SCALE GENOMIC DNA]</scope>
    <source>
        <strain evidence="9 10">GDMCC 1.1325</strain>
    </source>
</reference>
<dbReference type="AlphaFoldDB" id="A0A365Y381"/>
<dbReference type="Gene3D" id="3.40.50.10740">
    <property type="entry name" value="Class I glutamine amidotransferase-like"/>
    <property type="match status" value="1"/>
</dbReference>
<keyword evidence="3" id="KW-0645">Protease</keyword>
<comment type="caution">
    <text evidence="9">The sequence shown here is derived from an EMBL/GenBank/DDBJ whole genome shotgun (WGS) entry which is preliminary data.</text>
</comment>
<dbReference type="GO" id="GO:0006508">
    <property type="term" value="P:proteolysis"/>
    <property type="evidence" value="ECO:0007669"/>
    <property type="project" value="UniProtKB-KW"/>
</dbReference>
<organism evidence="9 10">
    <name type="scientific">Chitinophaga flava</name>
    <dbReference type="NCBI Taxonomy" id="2259036"/>
    <lineage>
        <taxon>Bacteria</taxon>
        <taxon>Pseudomonadati</taxon>
        <taxon>Bacteroidota</taxon>
        <taxon>Chitinophagia</taxon>
        <taxon>Chitinophagales</taxon>
        <taxon>Chitinophagaceae</taxon>
        <taxon>Chitinophaga</taxon>
    </lineage>
</organism>
<keyword evidence="4" id="KW-0378">Hydrolase</keyword>
<protein>
    <submittedName>
        <fullName evidence="9">LD-carboxypeptidase</fullName>
    </submittedName>
</protein>
<evidence type="ECO:0000256" key="4">
    <source>
        <dbReference type="ARBA" id="ARBA00022801"/>
    </source>
</evidence>
<dbReference type="InterPro" id="IPR027478">
    <property type="entry name" value="LdcA_N"/>
</dbReference>
<keyword evidence="2 9" id="KW-0121">Carboxypeptidase</keyword>
<feature type="domain" description="LD-carboxypeptidase N-terminal" evidence="7">
    <location>
        <begin position="14"/>
        <end position="129"/>
    </location>
</feature>
<accession>A0A365Y381</accession>
<dbReference type="InterPro" id="IPR027461">
    <property type="entry name" value="Carboxypeptidase_A_C_sf"/>
</dbReference>
<evidence type="ECO:0000259" key="8">
    <source>
        <dbReference type="Pfam" id="PF17676"/>
    </source>
</evidence>
<dbReference type="Pfam" id="PF17676">
    <property type="entry name" value="Peptidase_S66C"/>
    <property type="match status" value="1"/>
</dbReference>
<dbReference type="Pfam" id="PF02016">
    <property type="entry name" value="Peptidase_S66"/>
    <property type="match status" value="1"/>
</dbReference>
<dbReference type="GO" id="GO:0008236">
    <property type="term" value="F:serine-type peptidase activity"/>
    <property type="evidence" value="ECO:0007669"/>
    <property type="project" value="UniProtKB-KW"/>
</dbReference>
<evidence type="ECO:0000259" key="7">
    <source>
        <dbReference type="Pfam" id="PF02016"/>
    </source>
</evidence>
<comment type="similarity">
    <text evidence="1">Belongs to the peptidase S66 family.</text>
</comment>
<feature type="domain" description="LD-carboxypeptidase C-terminal" evidence="8">
    <location>
        <begin position="174"/>
        <end position="290"/>
    </location>
</feature>
<dbReference type="CDD" id="cd07025">
    <property type="entry name" value="Peptidase_S66"/>
    <property type="match status" value="1"/>
</dbReference>
<proteinExistence type="inferred from homology"/>
<feature type="active site" description="Charge relay system" evidence="6">
    <location>
        <position position="205"/>
    </location>
</feature>
<evidence type="ECO:0000313" key="9">
    <source>
        <dbReference type="EMBL" id="RBL92721.1"/>
    </source>
</evidence>
<keyword evidence="10" id="KW-1185">Reference proteome</keyword>
<evidence type="ECO:0000313" key="10">
    <source>
        <dbReference type="Proteomes" id="UP000253410"/>
    </source>
</evidence>
<evidence type="ECO:0000256" key="6">
    <source>
        <dbReference type="PIRSR" id="PIRSR028757-1"/>
    </source>
</evidence>
<dbReference type="RefSeq" id="WP_113615321.1">
    <property type="nucleotide sequence ID" value="NZ_QFFJ01000001.1"/>
</dbReference>
<dbReference type="InterPro" id="IPR003507">
    <property type="entry name" value="S66_fam"/>
</dbReference>
<feature type="active site" description="Charge relay system" evidence="6">
    <location>
        <position position="275"/>
    </location>
</feature>
<dbReference type="GO" id="GO:0004180">
    <property type="term" value="F:carboxypeptidase activity"/>
    <property type="evidence" value="ECO:0007669"/>
    <property type="project" value="UniProtKB-KW"/>
</dbReference>
<dbReference type="InterPro" id="IPR040921">
    <property type="entry name" value="Peptidase_S66C"/>
</dbReference>
<dbReference type="Proteomes" id="UP000253410">
    <property type="component" value="Unassembled WGS sequence"/>
</dbReference>
<evidence type="ECO:0000256" key="5">
    <source>
        <dbReference type="ARBA" id="ARBA00022825"/>
    </source>
</evidence>
<gene>
    <name evidence="9" type="ORF">DF182_09125</name>
</gene>
<feature type="active site" description="Nucleophile" evidence="6">
    <location>
        <position position="110"/>
    </location>
</feature>
<name>A0A365Y381_9BACT</name>
<evidence type="ECO:0000256" key="2">
    <source>
        <dbReference type="ARBA" id="ARBA00022645"/>
    </source>
</evidence>
<dbReference type="Gene3D" id="3.50.30.60">
    <property type="entry name" value="LD-carboxypeptidase A C-terminal domain-like"/>
    <property type="match status" value="1"/>
</dbReference>
<dbReference type="SUPFAM" id="SSF52317">
    <property type="entry name" value="Class I glutamine amidotransferase-like"/>
    <property type="match status" value="1"/>
</dbReference>
<dbReference type="OrthoDB" id="9807329at2"/>
<dbReference type="InterPro" id="IPR040449">
    <property type="entry name" value="Peptidase_S66_N"/>
</dbReference>
<dbReference type="PIRSF" id="PIRSF028757">
    <property type="entry name" value="LD-carboxypeptidase"/>
    <property type="match status" value="1"/>
</dbReference>
<evidence type="ECO:0000256" key="3">
    <source>
        <dbReference type="ARBA" id="ARBA00022670"/>
    </source>
</evidence>
<dbReference type="EMBL" id="QFFJ01000001">
    <property type="protein sequence ID" value="RBL92721.1"/>
    <property type="molecule type" value="Genomic_DNA"/>
</dbReference>
<sequence length="315" mass="35243">MVKIPPYLKKGDLIGVTCASSKMELQAAEYAAGVLSSWGYRVHLGITVGTSFHNFSAPDELRLEELQDMLDDPEIKAIVFGRGGYGMVCILDKLDFTRFRKHPKWLCGYSDVTILHAHIQERYGIPTLHSMMCSGITPETIDNEYVNSLAAALKGKSYRYSAPSHTLNREGTASGILVGGNLSLLANSSGSKSQIDTKDKILLLEDIGEYRYNIDRMMYNLKRAGWLDKLAGLVVGSFTEGKDMNIPFGQTEYEIIHNIVKEYDYPVCFGFPSGHQPENYALRLGMKHELKVGELKTVMSVTDDDDDDKRRAKRK</sequence>